<evidence type="ECO:0000256" key="2">
    <source>
        <dbReference type="SAM" id="MobiDB-lite"/>
    </source>
</evidence>
<sequence>MKNDNAVVYRNNTWSIYNVCLVPLFFRIDFPFLFYFIFFYSLLCHILIHTITHFSVFNKFLQNKSNAPGNKKRSRVEYLTLLGKGQLFDEAVNENESKQGEVTDMYIYTGKGVEKVSINTGAKEKTNEMHKNKRYQYLKDKITNALKNQEIVKQNTSENEFPSANENDPKDVFIFDKLKNEINILSTKELKEEEELKRGIDNATVDTHPLEGLSFPHTDGHKTEDIFPATDVHAEAIASVTSNHVGESSAYVTDNVGILSGQGGYNHHDLYREDNEPLCQKDESELLIQSEERANLDDEKKETPNEVQTVEENSTKQNGEFFIYTEKCSDISSETEDDISSESEVDAPKWESQPERRNFMPGLKKKTGEVRRRENFQKGRIVEKRKNGRQVMCKRGMYEGGSVENGWHEEGWYEKDWYEKDWYEKDWYEKGWHDKGLHEKGWHGKGPAENSCGDDSQGEYSRYKNAYTKQVQSTRRLGELHNVEKEMHHLNVEINKVKDKMKIINNKKNGRINLLNKKINSLKSKLSDTYVNNLNDDINIINSQIDILFIKKISKMYMQINYYVKNVNDQIVKNLSTQKTMDNLDASVYSHLQRQISNIKMQVNNLHDQLDSHMYQQKGNKMFNQMNSQINNTSNQIGRHISGQLDCQRVGLITMDSKVKIPNEQWSYHRNSKGSIVMEEDISLSHHERKMHKKTDIVKKEDYLYRDNPLCNNTYKELHPQINFGNADEGSDGDEDANYYNHVNKHHNGSPINVEEYLIEGNSYSSDASFTKYGIHGGKTIRGRSKGYNSSDSCRSKNSKRRKYKNHKGPIYHQHERKKKLINLFNHNIKWGTDKCGNGMDTVKPQWEICADGVRSRSGVDTSEHTDLRNDENPLGGQAVSCGKEDRFVQDQAPSAQFGDQGGRVGTVQATEVVDVEEVIRGKHVMNVGNVSDVINGIGPSEVEETADKRPNAEEEAYRPFSDQKLMYLKKKLMQLNLFKRNQKRKNEEDGLNQYELKADTSEQTNEKEKRMAPMEVGNGPDKDIELVSHAEKGRTLENEARSKNERAKFMLVEERQETEGGSSVNAYDSYNTIHHWEQPSSQNDRRRRSYPNGNINNANESRDFMSMFQKLVLKDGENGQREHKVQNSLLHFYCNTDEDYVNVANGSCLGEKSTLLPDGNQRNMDGGGKNVDMFRHFFFLKDDMKASENIKETTSMDNTSIHQNGVGESRNGWGARSSYASGSQVTNENWWDRKNAQIMNSFTIDQIYDYTVDYYHQMRKSKEGNDPNTFTNVSDMLNEKNKMDL</sequence>
<dbReference type="Proteomes" id="UP000182142">
    <property type="component" value="Unassembled WGS sequence"/>
</dbReference>
<name>A0A193R0T0_PLAKH</name>
<evidence type="ECO:0000313" key="6">
    <source>
        <dbReference type="Proteomes" id="UP000182128"/>
    </source>
</evidence>
<feature type="compositionally biased region" description="Basic and acidic residues" evidence="2">
    <location>
        <begin position="997"/>
        <end position="1013"/>
    </location>
</feature>
<reference evidence="7" key="2">
    <citation type="submission" date="2016-05" db="EMBL/GenBank/DDBJ databases">
        <authorList>
            <person name="Sharaf Hazem."/>
        </authorList>
    </citation>
    <scope>NUCLEOTIDE SEQUENCE [LARGE SCALE GENOMIC DNA]</scope>
    <source>
        <strain evidence="7">H</strain>
    </source>
</reference>
<accession>A0A193R0T0</accession>
<feature type="region of interest" description="Disordered" evidence="2">
    <location>
        <begin position="1076"/>
        <end position="1101"/>
    </location>
</feature>
<dbReference type="EMBL" id="CWHR02000004">
    <property type="protein sequence ID" value="SBO22449.1"/>
    <property type="molecule type" value="Genomic_DNA"/>
</dbReference>
<evidence type="ECO:0000256" key="3">
    <source>
        <dbReference type="SAM" id="Phobius"/>
    </source>
</evidence>
<dbReference type="Proteomes" id="UP000182128">
    <property type="component" value="Unassembled WGS sequence"/>
</dbReference>
<keyword evidence="3" id="KW-0812">Transmembrane</keyword>
<evidence type="ECO:0000313" key="5">
    <source>
        <dbReference type="EMBL" id="SBO22449.1"/>
    </source>
</evidence>
<keyword evidence="1" id="KW-0175">Coiled coil</keyword>
<keyword evidence="3" id="KW-1133">Transmembrane helix</keyword>
<feature type="region of interest" description="Disordered" evidence="2">
    <location>
        <begin position="292"/>
        <end position="312"/>
    </location>
</feature>
<reference evidence="5" key="3">
    <citation type="submission" date="2016-05" db="EMBL/GenBank/DDBJ databases">
        <authorList>
            <person name="Lavstsen T."/>
            <person name="Jespersen J.S."/>
        </authorList>
    </citation>
    <scope>NUCLEOTIDE SEQUENCE [LARGE SCALE GENOMIC DNA]</scope>
</reference>
<organism evidence="5 7">
    <name type="scientific">Plasmodium knowlesi (strain H)</name>
    <dbReference type="NCBI Taxonomy" id="5851"/>
    <lineage>
        <taxon>Eukaryota</taxon>
        <taxon>Sar</taxon>
        <taxon>Alveolata</taxon>
        <taxon>Apicomplexa</taxon>
        <taxon>Aconoidasida</taxon>
        <taxon>Haemosporida</taxon>
        <taxon>Plasmodiidae</taxon>
        <taxon>Plasmodium</taxon>
        <taxon>Plasmodium (Plasmodium)</taxon>
    </lineage>
</organism>
<feature type="region of interest" description="Disordered" evidence="2">
    <location>
        <begin position="333"/>
        <end position="355"/>
    </location>
</feature>
<evidence type="ECO:0000256" key="1">
    <source>
        <dbReference type="SAM" id="Coils"/>
    </source>
</evidence>
<feature type="transmembrane region" description="Helical" evidence="3">
    <location>
        <begin position="32"/>
        <end position="56"/>
    </location>
</feature>
<gene>
    <name evidence="4" type="ORF">PKNA1_C2_1348900</name>
    <name evidence="5" type="ORF">PKNA1_H1_1348900</name>
</gene>
<feature type="coiled-coil region" evidence="1">
    <location>
        <begin position="480"/>
        <end position="525"/>
    </location>
</feature>
<feature type="compositionally biased region" description="Basic and acidic residues" evidence="2">
    <location>
        <begin position="346"/>
        <end position="355"/>
    </location>
</feature>
<feature type="region of interest" description="Disordered" evidence="2">
    <location>
        <begin position="1195"/>
        <end position="1219"/>
    </location>
</feature>
<evidence type="ECO:0000313" key="4">
    <source>
        <dbReference type="EMBL" id="SBO19752.1"/>
    </source>
</evidence>
<feature type="compositionally biased region" description="Basic residues" evidence="2">
    <location>
        <begin position="797"/>
        <end position="806"/>
    </location>
</feature>
<dbReference type="EMBL" id="CWHQ02000001">
    <property type="protein sequence ID" value="SBO19752.1"/>
    <property type="molecule type" value="Genomic_DNA"/>
</dbReference>
<keyword evidence="3" id="KW-0472">Membrane</keyword>
<feature type="region of interest" description="Disordered" evidence="2">
    <location>
        <begin position="985"/>
        <end position="1023"/>
    </location>
</feature>
<proteinExistence type="predicted"/>
<feature type="compositionally biased region" description="Polar residues" evidence="2">
    <location>
        <begin position="1195"/>
        <end position="1204"/>
    </location>
</feature>
<feature type="compositionally biased region" description="Basic and acidic residues" evidence="2">
    <location>
        <begin position="292"/>
        <end position="304"/>
    </location>
</feature>
<evidence type="ECO:0000313" key="7">
    <source>
        <dbReference type="Proteomes" id="UP000182142"/>
    </source>
</evidence>
<reference evidence="6" key="1">
    <citation type="submission" date="2016-05" db="EMBL/GenBank/DDBJ databases">
        <authorList>
            <person name="Sharaf H."/>
        </authorList>
    </citation>
    <scope>NUCLEOTIDE SEQUENCE [LARGE SCALE GENOMIC DNA]</scope>
    <source>
        <strain evidence="6">H</strain>
    </source>
</reference>
<feature type="region of interest" description="Disordered" evidence="2">
    <location>
        <begin position="781"/>
        <end position="806"/>
    </location>
</feature>
<protein>
    <submittedName>
        <fullName evidence="5">Uncharacterized protein</fullName>
    </submittedName>
</protein>
<feature type="compositionally biased region" description="Acidic residues" evidence="2">
    <location>
        <begin position="333"/>
        <end position="345"/>
    </location>
</feature>